<dbReference type="Pfam" id="PF17820">
    <property type="entry name" value="PDZ_6"/>
    <property type="match status" value="1"/>
</dbReference>
<gene>
    <name evidence="6" type="ORF">FBZ90_114150</name>
</gene>
<dbReference type="Gene3D" id="3.30.750.44">
    <property type="match status" value="1"/>
</dbReference>
<keyword evidence="3" id="KW-0378">Hydrolase</keyword>
<proteinExistence type="inferred from homology"/>
<comment type="similarity">
    <text evidence="1">Belongs to the peptidase S41A family.</text>
</comment>
<keyword evidence="7" id="KW-1185">Reference proteome</keyword>
<dbReference type="GO" id="GO:0008236">
    <property type="term" value="F:serine-type peptidase activity"/>
    <property type="evidence" value="ECO:0007669"/>
    <property type="project" value="UniProtKB-KW"/>
</dbReference>
<reference evidence="6 7" key="1">
    <citation type="submission" date="2019-06" db="EMBL/GenBank/DDBJ databases">
        <title>Genomic Encyclopedia of Type Strains, Phase IV (KMG-V): Genome sequencing to study the core and pangenomes of soil and plant-associated prokaryotes.</title>
        <authorList>
            <person name="Whitman W."/>
        </authorList>
    </citation>
    <scope>NUCLEOTIDE SEQUENCE [LARGE SCALE GENOMIC DNA]</scope>
    <source>
        <strain evidence="6 7">BR 11622</strain>
    </source>
</reference>
<dbReference type="PANTHER" id="PTHR32060">
    <property type="entry name" value="TAIL-SPECIFIC PROTEASE"/>
    <property type="match status" value="1"/>
</dbReference>
<evidence type="ECO:0000256" key="1">
    <source>
        <dbReference type="ARBA" id="ARBA00009179"/>
    </source>
</evidence>
<dbReference type="CDD" id="cd07560">
    <property type="entry name" value="Peptidase_S41_CPP"/>
    <property type="match status" value="1"/>
</dbReference>
<evidence type="ECO:0000256" key="3">
    <source>
        <dbReference type="ARBA" id="ARBA00022801"/>
    </source>
</evidence>
<name>A0A560GV33_9PROT</name>
<dbReference type="SUPFAM" id="SSF52096">
    <property type="entry name" value="ClpP/crotonase"/>
    <property type="match status" value="1"/>
</dbReference>
<dbReference type="PANTHER" id="PTHR32060:SF22">
    <property type="entry name" value="CARBOXYL-TERMINAL-PROCESSING PEPTIDASE 3, CHLOROPLASTIC"/>
    <property type="match status" value="1"/>
</dbReference>
<dbReference type="GO" id="GO:0006508">
    <property type="term" value="P:proteolysis"/>
    <property type="evidence" value="ECO:0007669"/>
    <property type="project" value="UniProtKB-KW"/>
</dbReference>
<dbReference type="AlphaFoldDB" id="A0A560GV33"/>
<evidence type="ECO:0000313" key="6">
    <source>
        <dbReference type="EMBL" id="TWB37661.1"/>
    </source>
</evidence>
<evidence type="ECO:0000259" key="5">
    <source>
        <dbReference type="PROSITE" id="PS50106"/>
    </source>
</evidence>
<dbReference type="Proteomes" id="UP000315751">
    <property type="component" value="Unassembled WGS sequence"/>
</dbReference>
<sequence length="543" mass="55875">MAQATCRANRARTANVRPAHIRRGAALARSLSALAGLSGLAGMLALAACAGSPGGKGVTAEQFYQSAYGKIDELYLDPVDMRRLVVDGLIHAGRVVPDLTVTVPPDQATVILAVGKRTPRTFALSPNDLPQSQDAAPWAHLAASITDWVVAQSTDLASAQQDRETLFRALLEGATADLDPYSRYSVPAAARTERTRREGYVGIGVTLEETPRGFRILAVAPGSPAATAGLQAGDVIVAVGGLPVDTTGGGGPTLTVEAVMNRLSGPEGTGVPVRVARTGGMVTLLISRQRIILPTVMAERTGAVGVLHVSRFNAGTADALAAAVRHLRDTAGTAGPPTGWVLDLRGNTGGLLDQAVAVADLFITSGPILNTVGRHPDSVQHYDATPDDILDGAPLVVLADGQTASSAEIVLGALVDSGRALDVGTTSFGKGVVQTVAPLPNGGELFITWSRILTPAGRMFDHKGLAPAICTAGLTDPAAILAPLRAQPRPIGTPAACPAERNRPAPVDLTVAEDLLANPPLLRRAQLAGQPLLADQPAAGNDP</sequence>
<dbReference type="GO" id="GO:0004175">
    <property type="term" value="F:endopeptidase activity"/>
    <property type="evidence" value="ECO:0007669"/>
    <property type="project" value="TreeGrafter"/>
</dbReference>
<dbReference type="Gene3D" id="3.90.226.10">
    <property type="entry name" value="2-enoyl-CoA Hydratase, Chain A, domain 1"/>
    <property type="match status" value="1"/>
</dbReference>
<comment type="caution">
    <text evidence="6">The sequence shown here is derived from an EMBL/GenBank/DDBJ whole genome shotgun (WGS) entry which is preliminary data.</text>
</comment>
<protein>
    <submittedName>
        <fullName evidence="6">Carboxyl-terminal processing protease</fullName>
    </submittedName>
</protein>
<dbReference type="EMBL" id="VITR01000014">
    <property type="protein sequence ID" value="TWB37661.1"/>
    <property type="molecule type" value="Genomic_DNA"/>
</dbReference>
<dbReference type="SMART" id="SM00245">
    <property type="entry name" value="TSPc"/>
    <property type="match status" value="1"/>
</dbReference>
<keyword evidence="2 6" id="KW-0645">Protease</keyword>
<dbReference type="SUPFAM" id="SSF50156">
    <property type="entry name" value="PDZ domain-like"/>
    <property type="match status" value="1"/>
</dbReference>
<evidence type="ECO:0000256" key="4">
    <source>
        <dbReference type="ARBA" id="ARBA00022825"/>
    </source>
</evidence>
<dbReference type="Gene3D" id="2.30.42.10">
    <property type="match status" value="1"/>
</dbReference>
<dbReference type="InterPro" id="IPR001478">
    <property type="entry name" value="PDZ"/>
</dbReference>
<dbReference type="InterPro" id="IPR036034">
    <property type="entry name" value="PDZ_sf"/>
</dbReference>
<dbReference type="SMART" id="SM00228">
    <property type="entry name" value="PDZ"/>
    <property type="match status" value="1"/>
</dbReference>
<dbReference type="PROSITE" id="PS50106">
    <property type="entry name" value="PDZ"/>
    <property type="match status" value="1"/>
</dbReference>
<dbReference type="InterPro" id="IPR029045">
    <property type="entry name" value="ClpP/crotonase-like_dom_sf"/>
</dbReference>
<feature type="domain" description="PDZ" evidence="5">
    <location>
        <begin position="189"/>
        <end position="290"/>
    </location>
</feature>
<evidence type="ECO:0000313" key="7">
    <source>
        <dbReference type="Proteomes" id="UP000315751"/>
    </source>
</evidence>
<dbReference type="InterPro" id="IPR041489">
    <property type="entry name" value="PDZ_6"/>
</dbReference>
<evidence type="ECO:0000256" key="2">
    <source>
        <dbReference type="ARBA" id="ARBA00022670"/>
    </source>
</evidence>
<dbReference type="InterPro" id="IPR005151">
    <property type="entry name" value="Tail-specific_protease"/>
</dbReference>
<dbReference type="Pfam" id="PF03572">
    <property type="entry name" value="Peptidase_S41"/>
    <property type="match status" value="1"/>
</dbReference>
<accession>A0A560GV33</accession>
<organism evidence="6 7">
    <name type="scientific">Nitrospirillum amazonense</name>
    <dbReference type="NCBI Taxonomy" id="28077"/>
    <lineage>
        <taxon>Bacteria</taxon>
        <taxon>Pseudomonadati</taxon>
        <taxon>Pseudomonadota</taxon>
        <taxon>Alphaproteobacteria</taxon>
        <taxon>Rhodospirillales</taxon>
        <taxon>Azospirillaceae</taxon>
        <taxon>Nitrospirillum</taxon>
    </lineage>
</organism>
<dbReference type="InterPro" id="IPR004447">
    <property type="entry name" value="Peptidase_S41A"/>
</dbReference>
<keyword evidence="4" id="KW-0720">Serine protease</keyword>